<evidence type="ECO:0000256" key="1">
    <source>
        <dbReference type="ARBA" id="ARBA00004684"/>
    </source>
</evidence>
<protein>
    <submittedName>
        <fullName evidence="6">Phytoene synthase</fullName>
    </submittedName>
</protein>
<comment type="similarity">
    <text evidence="2">Belongs to the phytoene/squalene synthase family.</text>
</comment>
<comment type="cofactor">
    <cofactor evidence="5">
        <name>ATP</name>
        <dbReference type="ChEBI" id="CHEBI:30616"/>
    </cofactor>
</comment>
<dbReference type="Gene3D" id="1.10.600.10">
    <property type="entry name" value="Farnesyl Diphosphate Synthase"/>
    <property type="match status" value="1"/>
</dbReference>
<dbReference type="OrthoDB" id="9807580at2"/>
<dbReference type="GO" id="GO:0051996">
    <property type="term" value="F:squalene synthase [NAD(P)H] activity"/>
    <property type="evidence" value="ECO:0007669"/>
    <property type="project" value="InterPro"/>
</dbReference>
<evidence type="ECO:0000256" key="3">
    <source>
        <dbReference type="ARBA" id="ARBA00022679"/>
    </source>
</evidence>
<reference evidence="6 7" key="1">
    <citation type="submission" date="2019-03" db="EMBL/GenBank/DDBJ databases">
        <title>Genomic Encyclopedia of Type Strains, Phase IV (KMG-IV): sequencing the most valuable type-strain genomes for metagenomic binning, comparative biology and taxonomic classification.</title>
        <authorList>
            <person name="Goeker M."/>
        </authorList>
    </citation>
    <scope>NUCLEOTIDE SEQUENCE [LARGE SCALE GENOMIC DNA]</scope>
    <source>
        <strain evidence="6 7">DSM 19345</strain>
    </source>
</reference>
<evidence type="ECO:0000256" key="4">
    <source>
        <dbReference type="ARBA" id="ARBA00022746"/>
    </source>
</evidence>
<dbReference type="AlphaFoldDB" id="A0A4R3LWD0"/>
<dbReference type="InterPro" id="IPR019845">
    <property type="entry name" value="Squalene/phytoene_synthase_CS"/>
</dbReference>
<dbReference type="Pfam" id="PF00494">
    <property type="entry name" value="SQS_PSY"/>
    <property type="match status" value="1"/>
</dbReference>
<dbReference type="InterPro" id="IPR008949">
    <property type="entry name" value="Isoprenoid_synthase_dom_sf"/>
</dbReference>
<comment type="caution">
    <text evidence="6">The sequence shown here is derived from an EMBL/GenBank/DDBJ whole genome shotgun (WGS) entry which is preliminary data.</text>
</comment>
<evidence type="ECO:0000256" key="5">
    <source>
        <dbReference type="ARBA" id="ARBA00053028"/>
    </source>
</evidence>
<dbReference type="InterPro" id="IPR044843">
    <property type="entry name" value="Trans_IPPS_bact-type"/>
</dbReference>
<dbReference type="RefSeq" id="WP_132807742.1">
    <property type="nucleotide sequence ID" value="NZ_SMAK01000014.1"/>
</dbReference>
<gene>
    <name evidence="6" type="ORF">EDC22_11425</name>
</gene>
<name>A0A4R3LWD0_9HYPH</name>
<evidence type="ECO:0000313" key="7">
    <source>
        <dbReference type="Proteomes" id="UP000295678"/>
    </source>
</evidence>
<dbReference type="EMBL" id="SMAK01000014">
    <property type="protein sequence ID" value="TCT04931.1"/>
    <property type="molecule type" value="Genomic_DNA"/>
</dbReference>
<dbReference type="InterPro" id="IPR002060">
    <property type="entry name" value="Squ/phyt_synthse"/>
</dbReference>
<dbReference type="SUPFAM" id="SSF48576">
    <property type="entry name" value="Terpenoid synthases"/>
    <property type="match status" value="1"/>
</dbReference>
<evidence type="ECO:0000313" key="6">
    <source>
        <dbReference type="EMBL" id="TCT04931.1"/>
    </source>
</evidence>
<keyword evidence="7" id="KW-1185">Reference proteome</keyword>
<dbReference type="InterPro" id="IPR033904">
    <property type="entry name" value="Trans_IPPS_HH"/>
</dbReference>
<dbReference type="SFLD" id="SFLDG01018">
    <property type="entry name" value="Squalene/Phytoene_Synthase_Lik"/>
    <property type="match status" value="1"/>
</dbReference>
<dbReference type="SFLD" id="SFLDS00005">
    <property type="entry name" value="Isoprenoid_Synthase_Type_I"/>
    <property type="match status" value="1"/>
</dbReference>
<dbReference type="FunFam" id="1.10.600.10:FF:000020">
    <property type="entry name" value="Phytoene synthase"/>
    <property type="match status" value="1"/>
</dbReference>
<dbReference type="Proteomes" id="UP000295678">
    <property type="component" value="Unassembled WGS sequence"/>
</dbReference>
<dbReference type="GO" id="GO:0016117">
    <property type="term" value="P:carotenoid biosynthetic process"/>
    <property type="evidence" value="ECO:0007669"/>
    <property type="project" value="UniProtKB-KW"/>
</dbReference>
<dbReference type="PROSITE" id="PS01045">
    <property type="entry name" value="SQUALEN_PHYTOEN_SYN_2"/>
    <property type="match status" value="1"/>
</dbReference>
<comment type="pathway">
    <text evidence="1">Carotenoid biosynthesis; phytoene biosynthesis.</text>
</comment>
<dbReference type="PANTHER" id="PTHR31480">
    <property type="entry name" value="BIFUNCTIONAL LYCOPENE CYCLASE/PHYTOENE SYNTHASE"/>
    <property type="match status" value="1"/>
</dbReference>
<organism evidence="6 7">
    <name type="scientific">Tepidamorphus gemmatus</name>
    <dbReference type="NCBI Taxonomy" id="747076"/>
    <lineage>
        <taxon>Bacteria</taxon>
        <taxon>Pseudomonadati</taxon>
        <taxon>Pseudomonadota</taxon>
        <taxon>Alphaproteobacteria</taxon>
        <taxon>Hyphomicrobiales</taxon>
        <taxon>Tepidamorphaceae</taxon>
        <taxon>Tepidamorphus</taxon>
    </lineage>
</organism>
<dbReference type="CDD" id="cd00683">
    <property type="entry name" value="Trans_IPPS_HH"/>
    <property type="match status" value="1"/>
</dbReference>
<dbReference type="SFLD" id="SFLDG01212">
    <property type="entry name" value="Phytoene_synthase_like"/>
    <property type="match status" value="1"/>
</dbReference>
<accession>A0A4R3LWD0</accession>
<keyword evidence="4" id="KW-0125">Carotenoid biosynthesis</keyword>
<sequence length="354" mass="38589">MLSPPHDARVSTALAGDFVHCREMIRGGSRSFHAASLLLPTRVRRPAYALYAFCRLSDDAVDLNGSRTDTLARLHERLERAYAGRPLDHPVDRAFAATVSRFAIPPDLPLALLEGLAWDAAGRRYDTIADLEAYAARVAGSVGAMMALLMGVRDPRLLARACDLGVAMQYTNIARDVGEDARNGRLYLPRQWLTEEGVNPASFLAAPACTSAIRRVVARLLGEADRLYARADAGIAGLPISCRPAITAARLLYAAIGREVARNGFDPVSRRAVVPTRRKCALVARALIGLPRAPAPASAPPLAATRFLVDAAREARPPTRPAAWWDIGGRVVFAIELFDRLERRDRLQRVMSRS</sequence>
<proteinExistence type="inferred from homology"/>
<keyword evidence="3" id="KW-0808">Transferase</keyword>
<evidence type="ECO:0000256" key="2">
    <source>
        <dbReference type="ARBA" id="ARBA00006251"/>
    </source>
</evidence>
<dbReference type="GO" id="GO:0004311">
    <property type="term" value="F:geranylgeranyl diphosphate synthase activity"/>
    <property type="evidence" value="ECO:0007669"/>
    <property type="project" value="InterPro"/>
</dbReference>